<reference evidence="3" key="1">
    <citation type="submission" date="2010-02" db="EMBL/GenBank/DDBJ databases">
        <title>Complete sequence of Ferroglobus placidus DSM 10642.</title>
        <authorList>
            <consortium name="US DOE Joint Genome Institute"/>
            <person name="Lucas S."/>
            <person name="Copeland A."/>
            <person name="Lapidus A."/>
            <person name="Cheng J.-F."/>
            <person name="Bruce D."/>
            <person name="Goodwin L."/>
            <person name="Pitluck S."/>
            <person name="Saunders E."/>
            <person name="Brettin T."/>
            <person name="Detter J.C."/>
            <person name="Han C."/>
            <person name="Tapia R."/>
            <person name="Larimer F."/>
            <person name="Land M."/>
            <person name="Hauser L."/>
            <person name="Kyrpides N."/>
            <person name="Ivanova N."/>
            <person name="Holmes D."/>
            <person name="Lovley D."/>
            <person name="Kyrpides N."/>
            <person name="Anderson I.J."/>
            <person name="Woyke T."/>
        </authorList>
    </citation>
    <scope>NUCLEOTIDE SEQUENCE [LARGE SCALE GENOMIC DNA]</scope>
    <source>
        <strain evidence="3">DSM 10642 / AEDII12DO</strain>
    </source>
</reference>
<name>D3RXP6_FERPA</name>
<sequence>MRERVPPGQRVVDKLPVLHYSDIPHIDIKEWRLKIYGLVSKELSLTYEELLKLPQKEFRCDVHCVTGWSKLDTFWEGFEVSEIIKLSKPLENAHFVMVHSADGYATNLSLEDFSKGFFAMKMSGKPLPPEHGYPLRLVVPHLYFWKSAKWVTAVEFIAEEKPGFWESRGYHIRGDPWKEERYSEI</sequence>
<dbReference type="KEGG" id="fpl:Ferp_1100"/>
<dbReference type="InterPro" id="IPR036374">
    <property type="entry name" value="OxRdtase_Mopterin-bd_sf"/>
</dbReference>
<dbReference type="HOGENOM" id="CLU_094953_0_0_2"/>
<dbReference type="Proteomes" id="UP000002613">
    <property type="component" value="Chromosome"/>
</dbReference>
<dbReference type="STRING" id="589924.Ferp_1100"/>
<protein>
    <submittedName>
        <fullName evidence="2">Oxidoreductase molybdopterin binding protein</fullName>
    </submittedName>
</protein>
<evidence type="ECO:0000313" key="2">
    <source>
        <dbReference type="EMBL" id="ADC65259.1"/>
    </source>
</evidence>
<dbReference type="eggNOG" id="arCOG00264">
    <property type="taxonomic scope" value="Archaea"/>
</dbReference>
<dbReference type="RefSeq" id="WP_012965602.1">
    <property type="nucleotide sequence ID" value="NC_013849.1"/>
</dbReference>
<reference evidence="2 3" key="2">
    <citation type="journal article" date="2011" name="Stand. Genomic Sci.">
        <title>Complete genome sequence of Ferroglobus placidus AEDII12DO.</title>
        <authorList>
            <person name="Anderson I."/>
            <person name="Risso C."/>
            <person name="Holmes D."/>
            <person name="Lucas S."/>
            <person name="Copeland A."/>
            <person name="Lapidus A."/>
            <person name="Cheng J.F."/>
            <person name="Bruce D."/>
            <person name="Goodwin L."/>
            <person name="Pitluck S."/>
            <person name="Saunders E."/>
            <person name="Brettin T."/>
            <person name="Detter J.C."/>
            <person name="Han C."/>
            <person name="Tapia R."/>
            <person name="Larimer F."/>
            <person name="Land M."/>
            <person name="Hauser L."/>
            <person name="Woyke T."/>
            <person name="Lovley D."/>
            <person name="Kyrpides N."/>
            <person name="Ivanova N."/>
        </authorList>
    </citation>
    <scope>NUCLEOTIDE SEQUENCE [LARGE SCALE GENOMIC DNA]</scope>
    <source>
        <strain evidence="3">DSM 10642 / AEDII12DO</strain>
    </source>
</reference>
<evidence type="ECO:0000313" key="3">
    <source>
        <dbReference type="Proteomes" id="UP000002613"/>
    </source>
</evidence>
<feature type="domain" description="Oxidoreductase molybdopterin-binding" evidence="1">
    <location>
        <begin position="22"/>
        <end position="165"/>
    </location>
</feature>
<dbReference type="SUPFAM" id="SSF56524">
    <property type="entry name" value="Oxidoreductase molybdopterin-binding domain"/>
    <property type="match status" value="1"/>
</dbReference>
<dbReference type="GeneID" id="8778610"/>
<dbReference type="PANTHER" id="PTHR43032">
    <property type="entry name" value="PROTEIN-METHIONINE-SULFOXIDE REDUCTASE"/>
    <property type="match status" value="1"/>
</dbReference>
<dbReference type="EMBL" id="CP001899">
    <property type="protein sequence ID" value="ADC65259.1"/>
    <property type="molecule type" value="Genomic_DNA"/>
</dbReference>
<dbReference type="PaxDb" id="589924-Ferp_1100"/>
<dbReference type="PANTHER" id="PTHR43032:SF4">
    <property type="entry name" value="OXIDOREDUCTASE MOLYBDOPTERIN-BINDING DOMAIN-CONTAINING PROTEIN"/>
    <property type="match status" value="1"/>
</dbReference>
<dbReference type="OrthoDB" id="24039at2157"/>
<gene>
    <name evidence="2" type="ordered locus">Ferp_1100</name>
</gene>
<dbReference type="AlphaFoldDB" id="D3RXP6"/>
<organism evidence="2 3">
    <name type="scientific">Ferroglobus placidus (strain DSM 10642 / AEDII12DO)</name>
    <dbReference type="NCBI Taxonomy" id="589924"/>
    <lineage>
        <taxon>Archaea</taxon>
        <taxon>Methanobacteriati</taxon>
        <taxon>Methanobacteriota</taxon>
        <taxon>Archaeoglobi</taxon>
        <taxon>Archaeoglobales</taxon>
        <taxon>Archaeoglobaceae</taxon>
        <taxon>Ferroglobus</taxon>
    </lineage>
</organism>
<dbReference type="CDD" id="cd02109">
    <property type="entry name" value="arch_bact_SO_family_Moco"/>
    <property type="match status" value="1"/>
</dbReference>
<evidence type="ECO:0000259" key="1">
    <source>
        <dbReference type="Pfam" id="PF00174"/>
    </source>
</evidence>
<dbReference type="Gene3D" id="3.90.420.10">
    <property type="entry name" value="Oxidoreductase, molybdopterin-binding domain"/>
    <property type="match status" value="1"/>
</dbReference>
<dbReference type="Pfam" id="PF00174">
    <property type="entry name" value="Oxidored_molyb"/>
    <property type="match status" value="1"/>
</dbReference>
<keyword evidence="3" id="KW-1185">Reference proteome</keyword>
<dbReference type="InterPro" id="IPR000572">
    <property type="entry name" value="OxRdtase_Mopterin-bd_dom"/>
</dbReference>
<accession>D3RXP6</accession>
<proteinExistence type="predicted"/>